<organism evidence="2 3">
    <name type="scientific">Mycena pura</name>
    <dbReference type="NCBI Taxonomy" id="153505"/>
    <lineage>
        <taxon>Eukaryota</taxon>
        <taxon>Fungi</taxon>
        <taxon>Dikarya</taxon>
        <taxon>Basidiomycota</taxon>
        <taxon>Agaricomycotina</taxon>
        <taxon>Agaricomycetes</taxon>
        <taxon>Agaricomycetidae</taxon>
        <taxon>Agaricales</taxon>
        <taxon>Marasmiineae</taxon>
        <taxon>Mycenaceae</taxon>
        <taxon>Mycena</taxon>
    </lineage>
</organism>
<feature type="compositionally biased region" description="Low complexity" evidence="1">
    <location>
        <begin position="1090"/>
        <end position="1099"/>
    </location>
</feature>
<gene>
    <name evidence="2" type="ORF">GGX14DRAFT_674069</name>
</gene>
<sequence length="1150" mass="130514">MCAEVLTTQEEDEDVWNGIRGELEIEIDPIDPNLVDMNAGETMDIEYTAAPPLRRSKRLAPIIPNDIIPAPRGPMPEPSNPSPSSPTPDNFSPPPEYTITETDEFGQYEVYIDPPQVDPTLTLGPDFACDAPTFNVAPDSSNDPTIGFGSDAHQDSGKVGPFGNWSIFALMNWWYSSATRSLASLNELVHGVLLDPKFQLAHLLGFSAEVEAKKMDAASNSGPPVDDPGVAADGWRSGNIRLPLPKAGKKQTEAEAPFFEIENVQYRDIVEVTKFAFQDPSVTQLNLKGHGRMFDPGNGRRHERIHGEAYTSDTVLEFEEEIRIRPGASDCKLETVVAIWMLYSDSTHLANFGTAAIWPVYGWLGNLSKYIRGKPSKFAAHHLAYIPKLPDSISDTYKKIYGSSPTPEVLTQLRRDLFQAIWRLLLTPELAEAYCHGIQVLCGDGIIVLIAAIKNLAKHLCPRCNIEKRHVSEMGSKRDMKRREKLERGDNQERISLIQMVRNWVFKKGYSLTHNAVMARLAFGSLTPTVSAFSEFFFPLGVNFYSLLAVDLMHEFELGVWKSLMVHLVRMCIYFGPDVVRQLDQRYRHVPTFGRSTIRRFRNNVSEMKKFAARDFEDLLQCAQPVFENLFPEPFNTLVLDLLGSMATWHAYAKMRLHTDSTLYSFKKATTSLGRVSREFSKQTANLKTRELPKESAARQKRRKKSNRHGTSQSGGELEETRFRFWNLFTYKFHALGDYVRSILRFGTIDSYSSQLGEAEHRRVKQFYQRTNKNRPNFQIARHGRRQRLLKAIETKLGSKRPTPGLKRKTMVVDFAASEPLPWLSANKDDAAVNNLIPKLKNHLLARILGGDEEEDFNDDDRRTIAFVDDRIYKHKSVRFNYTTYDVRRKQHSCNPRTQADLMVLNPSDDKDQYPYWYARLIGIFHIRILHTGSRSKSYGAQTFDVLWVRWFGADDRQKKWGLHANRMPRIGFQHAENEMSFGFLNPNAVLRACHIIPAFAFGYDNNGLPTSIGRPRQEVDDEDEPDTDWAYYYVNMWADRDMTMRFRGGGVGHKATHDATRTFEEQHGTLAGVEDDEMEEDWEDEMSDSDTGNDGSGSDSDDSESDSGDDSDVEISEAQQLAELRAEADGDAEDLEDGVDDDYEGYATP</sequence>
<dbReference type="Proteomes" id="UP001219525">
    <property type="component" value="Unassembled WGS sequence"/>
</dbReference>
<keyword evidence="3" id="KW-1185">Reference proteome</keyword>
<reference evidence="2" key="1">
    <citation type="submission" date="2023-03" db="EMBL/GenBank/DDBJ databases">
        <title>Massive genome expansion in bonnet fungi (Mycena s.s.) driven by repeated elements and novel gene families across ecological guilds.</title>
        <authorList>
            <consortium name="Lawrence Berkeley National Laboratory"/>
            <person name="Harder C.B."/>
            <person name="Miyauchi S."/>
            <person name="Viragh M."/>
            <person name="Kuo A."/>
            <person name="Thoen E."/>
            <person name="Andreopoulos B."/>
            <person name="Lu D."/>
            <person name="Skrede I."/>
            <person name="Drula E."/>
            <person name="Henrissat B."/>
            <person name="Morin E."/>
            <person name="Kohler A."/>
            <person name="Barry K."/>
            <person name="LaButti K."/>
            <person name="Morin E."/>
            <person name="Salamov A."/>
            <person name="Lipzen A."/>
            <person name="Mereny Z."/>
            <person name="Hegedus B."/>
            <person name="Baldrian P."/>
            <person name="Stursova M."/>
            <person name="Weitz H."/>
            <person name="Taylor A."/>
            <person name="Grigoriev I.V."/>
            <person name="Nagy L.G."/>
            <person name="Martin F."/>
            <person name="Kauserud H."/>
        </authorList>
    </citation>
    <scope>NUCLEOTIDE SEQUENCE</scope>
    <source>
        <strain evidence="2">9144</strain>
    </source>
</reference>
<feature type="region of interest" description="Disordered" evidence="1">
    <location>
        <begin position="64"/>
        <end position="99"/>
    </location>
</feature>
<dbReference type="AlphaFoldDB" id="A0AAD6UW55"/>
<proteinExistence type="predicted"/>
<feature type="compositionally biased region" description="Pro residues" evidence="1">
    <location>
        <begin position="71"/>
        <end position="96"/>
    </location>
</feature>
<evidence type="ECO:0000256" key="1">
    <source>
        <dbReference type="SAM" id="MobiDB-lite"/>
    </source>
</evidence>
<feature type="compositionally biased region" description="Basic residues" evidence="1">
    <location>
        <begin position="699"/>
        <end position="708"/>
    </location>
</feature>
<dbReference type="EMBL" id="JARJCW010000087">
    <property type="protein sequence ID" value="KAJ7195888.1"/>
    <property type="molecule type" value="Genomic_DNA"/>
</dbReference>
<feature type="compositionally biased region" description="Acidic residues" evidence="1">
    <location>
        <begin position="1130"/>
        <end position="1150"/>
    </location>
</feature>
<dbReference type="InterPro" id="IPR041078">
    <property type="entry name" value="Plavaka"/>
</dbReference>
<feature type="compositionally biased region" description="Acidic residues" evidence="1">
    <location>
        <begin position="1100"/>
        <end position="1116"/>
    </location>
</feature>
<feature type="compositionally biased region" description="Basic and acidic residues" evidence="1">
    <location>
        <begin position="1056"/>
        <end position="1068"/>
    </location>
</feature>
<comment type="caution">
    <text evidence="2">The sequence shown here is derived from an EMBL/GenBank/DDBJ whole genome shotgun (WGS) entry which is preliminary data.</text>
</comment>
<evidence type="ECO:0000313" key="3">
    <source>
        <dbReference type="Proteomes" id="UP001219525"/>
    </source>
</evidence>
<evidence type="ECO:0000313" key="2">
    <source>
        <dbReference type="EMBL" id="KAJ7195888.1"/>
    </source>
</evidence>
<dbReference type="Pfam" id="PF18759">
    <property type="entry name" value="Plavaka"/>
    <property type="match status" value="1"/>
</dbReference>
<accession>A0AAD6UW55</accession>
<feature type="compositionally biased region" description="Basic and acidic residues" evidence="1">
    <location>
        <begin position="688"/>
        <end position="698"/>
    </location>
</feature>
<protein>
    <submittedName>
        <fullName evidence="2">Uncharacterized protein</fullName>
    </submittedName>
</protein>
<name>A0AAD6UW55_9AGAR</name>
<feature type="region of interest" description="Disordered" evidence="1">
    <location>
        <begin position="1051"/>
        <end position="1150"/>
    </location>
</feature>
<feature type="region of interest" description="Disordered" evidence="1">
    <location>
        <begin position="681"/>
        <end position="715"/>
    </location>
</feature>
<feature type="compositionally biased region" description="Acidic residues" evidence="1">
    <location>
        <begin position="1074"/>
        <end position="1089"/>
    </location>
</feature>